<comment type="caution">
    <text evidence="2">The sequence shown here is derived from an EMBL/GenBank/DDBJ whole genome shotgun (WGS) entry which is preliminary data.</text>
</comment>
<dbReference type="RefSeq" id="WP_238352383.1">
    <property type="nucleotide sequence ID" value="NZ_BAAAVN010000004.1"/>
</dbReference>
<sequence length="172" mass="18194">MSRPATLCGRPGAAGGRASKDRKSRADLLVRAGGEVRHDGNEGQWLGTPGNGRGIPIVCPGVSRGRGQLRRAQSEEADVIVTVTRSGGFAGLTKHGELDTSAEPDADRLEAAARALGAKDLGTGRPQPDRYVYRLEVRDAQDADATRQTVHTVAEQDVDAATAWLLDRVLSS</sequence>
<accession>A0A841DMP7</accession>
<feature type="region of interest" description="Disordered" evidence="1">
    <location>
        <begin position="1"/>
        <end position="24"/>
    </location>
</feature>
<dbReference type="InterPro" id="IPR049457">
    <property type="entry name" value="Emfourin"/>
</dbReference>
<dbReference type="AlphaFoldDB" id="A0A841DMP7"/>
<protein>
    <submittedName>
        <fullName evidence="2">Uncharacterized protein</fullName>
    </submittedName>
</protein>
<organism evidence="2 3">
    <name type="scientific">Kribbella solani</name>
    <dbReference type="NCBI Taxonomy" id="236067"/>
    <lineage>
        <taxon>Bacteria</taxon>
        <taxon>Bacillati</taxon>
        <taxon>Actinomycetota</taxon>
        <taxon>Actinomycetes</taxon>
        <taxon>Propionibacteriales</taxon>
        <taxon>Kribbellaceae</taxon>
        <taxon>Kribbella</taxon>
    </lineage>
</organism>
<evidence type="ECO:0000313" key="2">
    <source>
        <dbReference type="EMBL" id="MBB5978046.1"/>
    </source>
</evidence>
<dbReference type="Pfam" id="PF20242">
    <property type="entry name" value="Emfourin"/>
    <property type="match status" value="1"/>
</dbReference>
<evidence type="ECO:0000313" key="3">
    <source>
        <dbReference type="Proteomes" id="UP000558997"/>
    </source>
</evidence>
<dbReference type="Proteomes" id="UP000558997">
    <property type="component" value="Unassembled WGS sequence"/>
</dbReference>
<gene>
    <name evidence="2" type="ORF">HDA44_001387</name>
</gene>
<proteinExistence type="predicted"/>
<evidence type="ECO:0000256" key="1">
    <source>
        <dbReference type="SAM" id="MobiDB-lite"/>
    </source>
</evidence>
<keyword evidence="3" id="KW-1185">Reference proteome</keyword>
<reference evidence="2 3" key="1">
    <citation type="submission" date="2020-08" db="EMBL/GenBank/DDBJ databases">
        <title>Sequencing the genomes of 1000 actinobacteria strains.</title>
        <authorList>
            <person name="Klenk H.-P."/>
        </authorList>
    </citation>
    <scope>NUCLEOTIDE SEQUENCE [LARGE SCALE GENOMIC DNA]</scope>
    <source>
        <strain evidence="2 3">DSM 17294</strain>
    </source>
</reference>
<name>A0A841DMP7_9ACTN</name>
<dbReference type="EMBL" id="JACHNF010000001">
    <property type="protein sequence ID" value="MBB5978046.1"/>
    <property type="molecule type" value="Genomic_DNA"/>
</dbReference>